<protein>
    <recommendedName>
        <fullName evidence="10">Dihydrolipoamide acetyltransferase component of pyruvate dehydrogenase complex</fullName>
        <ecNumber evidence="10">2.3.1.-</ecNumber>
    </recommendedName>
</protein>
<dbReference type="EC" id="2.3.1.-" evidence="10"/>
<evidence type="ECO:0000256" key="10">
    <source>
        <dbReference type="RuleBase" id="RU003423"/>
    </source>
</evidence>
<evidence type="ECO:0000256" key="11">
    <source>
        <dbReference type="SAM" id="MobiDB-lite"/>
    </source>
</evidence>
<comment type="cofactor">
    <cofactor evidence="1 10">
        <name>(R)-lipoate</name>
        <dbReference type="ChEBI" id="CHEBI:83088"/>
    </cofactor>
</comment>
<evidence type="ECO:0000256" key="4">
    <source>
        <dbReference type="ARBA" id="ARBA00022679"/>
    </source>
</evidence>
<dbReference type="STRING" id="58919.A0A316Z8W2"/>
<feature type="region of interest" description="Disordered" evidence="11">
    <location>
        <begin position="149"/>
        <end position="206"/>
    </location>
</feature>
<sequence length="493" mass="51502">MLAALSPAVRRPPAHLLGALGRVASRRALSQRSAAARGSRLLVVPTPVSSRGVSAVRSFASSSSRPARRTVDYLLADVGEGITECEIIKWFVSTGTEVSEFDALVEVQSDKASVEITSRYAGRVVETCYSVGEVARVGSPLCRIEVDDGEAGDAAPEPAAPEPAKPAAAAPEAAAPEPEAAPAAASAPEEPFARGKHASLATPAVRRITREEGIDIASVPGTGKDGRVTKEDVLGFVARRKEGGSSSGAPAPAPAAPQAGEQVVEMSSIRRAMFKGMTATWAVPHFGYSEEVDVTELDALRKSLAVATGSKLTLLPFLLKALSLVLPEHPLFRSTLDAASTPAKLRQRDSHDVSLALSSPFGLLTPSLPDLRTLSILEIAAHIASLQSKASAGPLSRADMGRPATLTLSNIGAVGGTAAAPLLPPTGQLAIGAVGRTKLLPRYDAAGNIVPRLLLPTSWSADHRVVEGAELARLVAQWKEMCEQPQSWLARLR</sequence>
<dbReference type="SUPFAM" id="SSF47005">
    <property type="entry name" value="Peripheral subunit-binding domain of 2-oxo acid dehydrogenase complex"/>
    <property type="match status" value="1"/>
</dbReference>
<dbReference type="FunFam" id="3.30.559.10:FF:000007">
    <property type="entry name" value="Dihydrolipoamide acetyltransferase component of pyruvate dehydrogenase complex"/>
    <property type="match status" value="1"/>
</dbReference>
<dbReference type="InterPro" id="IPR000089">
    <property type="entry name" value="Biotin_lipoyl"/>
</dbReference>
<dbReference type="Pfam" id="PF02817">
    <property type="entry name" value="E3_binding"/>
    <property type="match status" value="1"/>
</dbReference>
<dbReference type="InterPro" id="IPR003016">
    <property type="entry name" value="2-oxoA_DH_lipoyl-BS"/>
</dbReference>
<reference evidence="14 15" key="1">
    <citation type="journal article" date="2018" name="Mol. Biol. Evol.">
        <title>Broad Genomic Sampling Reveals a Smut Pathogenic Ancestry of the Fungal Clade Ustilaginomycotina.</title>
        <authorList>
            <person name="Kijpornyongpan T."/>
            <person name="Mondo S.J."/>
            <person name="Barry K."/>
            <person name="Sandor L."/>
            <person name="Lee J."/>
            <person name="Lipzen A."/>
            <person name="Pangilinan J."/>
            <person name="LaButti K."/>
            <person name="Hainaut M."/>
            <person name="Henrissat B."/>
            <person name="Grigoriev I.V."/>
            <person name="Spatafora J.W."/>
            <person name="Aime M.C."/>
        </authorList>
    </citation>
    <scope>NUCLEOTIDE SEQUENCE [LARGE SCALE GENOMIC DNA]</scope>
    <source>
        <strain evidence="14 15">MCA 4186</strain>
    </source>
</reference>
<evidence type="ECO:0000256" key="3">
    <source>
        <dbReference type="ARBA" id="ARBA00007317"/>
    </source>
</evidence>
<accession>A0A316Z8W2</accession>
<dbReference type="Pfam" id="PF00364">
    <property type="entry name" value="Biotin_lipoyl"/>
    <property type="match status" value="1"/>
</dbReference>
<keyword evidence="15" id="KW-1185">Reference proteome</keyword>
<evidence type="ECO:0000256" key="2">
    <source>
        <dbReference type="ARBA" id="ARBA00004305"/>
    </source>
</evidence>
<dbReference type="GO" id="GO:0031405">
    <property type="term" value="F:lipoic acid binding"/>
    <property type="evidence" value="ECO:0007669"/>
    <property type="project" value="TreeGrafter"/>
</dbReference>
<dbReference type="GO" id="GO:0043754">
    <property type="term" value="F:dihydrolipoamide branched chain acyltransferase activity"/>
    <property type="evidence" value="ECO:0007669"/>
    <property type="project" value="UniProtKB-EC"/>
</dbReference>
<dbReference type="AlphaFoldDB" id="A0A316Z8W2"/>
<dbReference type="EMBL" id="KZ819292">
    <property type="protein sequence ID" value="PWN98227.1"/>
    <property type="molecule type" value="Genomic_DNA"/>
</dbReference>
<dbReference type="PROSITE" id="PS00189">
    <property type="entry name" value="LIPOYL"/>
    <property type="match status" value="1"/>
</dbReference>
<proteinExistence type="inferred from homology"/>
<dbReference type="GO" id="GO:0045333">
    <property type="term" value="P:cellular respiration"/>
    <property type="evidence" value="ECO:0007669"/>
    <property type="project" value="UniProtKB-ARBA"/>
</dbReference>
<dbReference type="Proteomes" id="UP000245946">
    <property type="component" value="Unassembled WGS sequence"/>
</dbReference>
<keyword evidence="6" id="KW-0809">Transit peptide</keyword>
<dbReference type="Gene3D" id="4.10.320.10">
    <property type="entry name" value="E3-binding domain"/>
    <property type="match status" value="1"/>
</dbReference>
<dbReference type="Pfam" id="PF00198">
    <property type="entry name" value="2-oxoacid_dh"/>
    <property type="match status" value="1"/>
</dbReference>
<evidence type="ECO:0000256" key="8">
    <source>
        <dbReference type="ARBA" id="ARBA00023315"/>
    </source>
</evidence>
<evidence type="ECO:0000256" key="9">
    <source>
        <dbReference type="ARBA" id="ARBA00051775"/>
    </source>
</evidence>
<evidence type="ECO:0000313" key="15">
    <source>
        <dbReference type="Proteomes" id="UP000245946"/>
    </source>
</evidence>
<evidence type="ECO:0000256" key="5">
    <source>
        <dbReference type="ARBA" id="ARBA00022823"/>
    </source>
</evidence>
<dbReference type="GO" id="GO:0016407">
    <property type="term" value="F:acetyltransferase activity"/>
    <property type="evidence" value="ECO:0007669"/>
    <property type="project" value="TreeGrafter"/>
</dbReference>
<dbReference type="SUPFAM" id="SSF51230">
    <property type="entry name" value="Single hybrid motif"/>
    <property type="match status" value="1"/>
</dbReference>
<dbReference type="FunFam" id="4.10.320.10:FF:000002">
    <property type="entry name" value="Dihydrolipoamide acetyltransferase component of pyruvate dehydrogenase complex"/>
    <property type="match status" value="1"/>
</dbReference>
<comment type="subcellular location">
    <subcellularLocation>
        <location evidence="2">Mitochondrion matrix</location>
    </subcellularLocation>
</comment>
<dbReference type="PROSITE" id="PS51826">
    <property type="entry name" value="PSBD"/>
    <property type="match status" value="1"/>
</dbReference>
<dbReference type="GO" id="GO:0005829">
    <property type="term" value="C:cytosol"/>
    <property type="evidence" value="ECO:0007669"/>
    <property type="project" value="UniProtKB-ARBA"/>
</dbReference>
<feature type="domain" description="Lipoyl-binding" evidence="12">
    <location>
        <begin position="70"/>
        <end position="145"/>
    </location>
</feature>
<keyword evidence="5 10" id="KW-0450">Lipoyl</keyword>
<comment type="similarity">
    <text evidence="3 10">Belongs to the 2-oxoacid dehydrogenase family.</text>
</comment>
<dbReference type="InterPro" id="IPR004167">
    <property type="entry name" value="PSBD"/>
</dbReference>
<dbReference type="Gene3D" id="3.30.559.10">
    <property type="entry name" value="Chloramphenicol acetyltransferase-like domain"/>
    <property type="match status" value="1"/>
</dbReference>
<dbReference type="OrthoDB" id="15567at2759"/>
<feature type="compositionally biased region" description="Low complexity" evidence="11">
    <location>
        <begin position="165"/>
        <end position="190"/>
    </location>
</feature>
<dbReference type="CDD" id="cd06849">
    <property type="entry name" value="lipoyl_domain"/>
    <property type="match status" value="1"/>
</dbReference>
<dbReference type="InterPro" id="IPR023213">
    <property type="entry name" value="CAT-like_dom_sf"/>
</dbReference>
<dbReference type="InterPro" id="IPR011053">
    <property type="entry name" value="Single_hybrid_motif"/>
</dbReference>
<name>A0A316Z8W2_9BASI</name>
<evidence type="ECO:0000256" key="7">
    <source>
        <dbReference type="ARBA" id="ARBA00023128"/>
    </source>
</evidence>
<organism evidence="14 15">
    <name type="scientific">Tilletiopsis washingtonensis</name>
    <dbReference type="NCBI Taxonomy" id="58919"/>
    <lineage>
        <taxon>Eukaryota</taxon>
        <taxon>Fungi</taxon>
        <taxon>Dikarya</taxon>
        <taxon>Basidiomycota</taxon>
        <taxon>Ustilaginomycotina</taxon>
        <taxon>Exobasidiomycetes</taxon>
        <taxon>Entylomatales</taxon>
        <taxon>Entylomatales incertae sedis</taxon>
        <taxon>Tilletiopsis</taxon>
    </lineage>
</organism>
<dbReference type="InterPro" id="IPR050743">
    <property type="entry name" value="2-oxoacid_DH_E2_comp"/>
</dbReference>
<feature type="domain" description="Peripheral subunit-binding (PSBD)" evidence="13">
    <location>
        <begin position="200"/>
        <end position="237"/>
    </location>
</feature>
<gene>
    <name evidence="14" type="ORF">FA09DRAFT_318528</name>
</gene>
<dbReference type="InterPro" id="IPR001078">
    <property type="entry name" value="2-oxoacid_DH_actylTfrase"/>
</dbReference>
<dbReference type="Gene3D" id="2.40.50.100">
    <property type="match status" value="1"/>
</dbReference>
<dbReference type="RefSeq" id="XP_025598506.1">
    <property type="nucleotide sequence ID" value="XM_025740905.1"/>
</dbReference>
<dbReference type="PANTHER" id="PTHR43178:SF5">
    <property type="entry name" value="LIPOAMIDE ACYLTRANSFERASE COMPONENT OF BRANCHED-CHAIN ALPHA-KETO ACID DEHYDROGENASE COMPLEX, MITOCHONDRIAL"/>
    <property type="match status" value="1"/>
</dbReference>
<dbReference type="FunFam" id="2.40.50.100:FF:000013">
    <property type="entry name" value="Dihydrolipoamide acetyltransferase component of pyruvate dehydrogenase complex"/>
    <property type="match status" value="1"/>
</dbReference>
<dbReference type="PANTHER" id="PTHR43178">
    <property type="entry name" value="DIHYDROLIPOAMIDE ACETYLTRANSFERASE COMPONENT OF PYRUVATE DEHYDROGENASE COMPLEX"/>
    <property type="match status" value="1"/>
</dbReference>
<evidence type="ECO:0000256" key="6">
    <source>
        <dbReference type="ARBA" id="ARBA00022946"/>
    </source>
</evidence>
<keyword evidence="8 10" id="KW-0012">Acyltransferase</keyword>
<dbReference type="GeneID" id="37268449"/>
<evidence type="ECO:0000313" key="14">
    <source>
        <dbReference type="EMBL" id="PWN98227.1"/>
    </source>
</evidence>
<evidence type="ECO:0000256" key="1">
    <source>
        <dbReference type="ARBA" id="ARBA00001938"/>
    </source>
</evidence>
<keyword evidence="4 10" id="KW-0808">Transferase</keyword>
<evidence type="ECO:0000259" key="12">
    <source>
        <dbReference type="PROSITE" id="PS50968"/>
    </source>
</evidence>
<evidence type="ECO:0000259" key="13">
    <source>
        <dbReference type="PROSITE" id="PS51826"/>
    </source>
</evidence>
<dbReference type="GO" id="GO:0005759">
    <property type="term" value="C:mitochondrial matrix"/>
    <property type="evidence" value="ECO:0007669"/>
    <property type="project" value="UniProtKB-SubCell"/>
</dbReference>
<comment type="catalytic activity">
    <reaction evidence="9">
        <text>N(6)-[(R)-dihydrolipoyl]-L-lysyl-[protein] + 2-methylpropanoyl-CoA = N(6)-[(R)-S(8)-2-methylpropanoyldihydrolipoyl]-L-lysyl-[protein] + CoA</text>
        <dbReference type="Rhea" id="RHEA:18865"/>
        <dbReference type="Rhea" id="RHEA-COMP:10475"/>
        <dbReference type="Rhea" id="RHEA-COMP:10497"/>
        <dbReference type="ChEBI" id="CHEBI:57287"/>
        <dbReference type="ChEBI" id="CHEBI:57338"/>
        <dbReference type="ChEBI" id="CHEBI:83100"/>
        <dbReference type="ChEBI" id="CHEBI:83142"/>
        <dbReference type="EC" id="2.3.1.168"/>
    </reaction>
    <physiologicalReaction direction="left-to-right" evidence="9">
        <dbReference type="Rhea" id="RHEA:18866"/>
    </physiologicalReaction>
</comment>
<dbReference type="InterPro" id="IPR036625">
    <property type="entry name" value="E3-bd_dom_sf"/>
</dbReference>
<feature type="region of interest" description="Disordered" evidence="11">
    <location>
        <begin position="241"/>
        <end position="260"/>
    </location>
</feature>
<dbReference type="SUPFAM" id="SSF52777">
    <property type="entry name" value="CoA-dependent acyltransferases"/>
    <property type="match status" value="1"/>
</dbReference>
<keyword evidence="7" id="KW-0496">Mitochondrion</keyword>
<dbReference type="PROSITE" id="PS50968">
    <property type="entry name" value="BIOTINYL_LIPOYL"/>
    <property type="match status" value="1"/>
</dbReference>